<evidence type="ECO:0000313" key="10">
    <source>
        <dbReference type="Proteomes" id="UP001523216"/>
    </source>
</evidence>
<feature type="domain" description="Major facilitator superfamily (MFS) profile" evidence="8">
    <location>
        <begin position="246"/>
        <end position="440"/>
    </location>
</feature>
<dbReference type="InterPro" id="IPR011701">
    <property type="entry name" value="MFS"/>
</dbReference>
<feature type="transmembrane region" description="Helical" evidence="7">
    <location>
        <begin position="71"/>
        <end position="88"/>
    </location>
</feature>
<keyword evidence="3 7" id="KW-0812">Transmembrane</keyword>
<dbReference type="SUPFAM" id="SSF103473">
    <property type="entry name" value="MFS general substrate transporter"/>
    <property type="match status" value="1"/>
</dbReference>
<organism evidence="9 10">
    <name type="scientific">Paractinoplanes hotanensis</name>
    <dbReference type="NCBI Taxonomy" id="2906497"/>
    <lineage>
        <taxon>Bacteria</taxon>
        <taxon>Bacillati</taxon>
        <taxon>Actinomycetota</taxon>
        <taxon>Actinomycetes</taxon>
        <taxon>Micromonosporales</taxon>
        <taxon>Micromonosporaceae</taxon>
        <taxon>Paractinoplanes</taxon>
    </lineage>
</organism>
<feature type="transmembrane region" description="Helical" evidence="7">
    <location>
        <begin position="403"/>
        <end position="423"/>
    </location>
</feature>
<dbReference type="RefSeq" id="WP_251802814.1">
    <property type="nucleotide sequence ID" value="NZ_JAMQOL010000054.1"/>
</dbReference>
<evidence type="ECO:0000256" key="2">
    <source>
        <dbReference type="ARBA" id="ARBA00022475"/>
    </source>
</evidence>
<sequence>MSTDTSVHDGATEPEPDEPPSPSLARHGDFNKLWLGQAISAFGSEITTLALPLTAIIYLQASATQLGIMSMLRELAFLGPMLFFGVLVDRMRRRPLMVTADLGRFLLIGMIPVLAFLDSLTMIALYVAAFGIGCLSVIFDLAYRSYLPGIVSREQLMAGNSRLQATDSLSQITGPGLAGVLVQLMRAPFALAVDAVSFLVSAVSIMAVRKKEPPIERAPEDLGRGWRGVFADIGAGLKITLRHPVIRALAGNSATFNFFSVLMLTLFVLYATREFNLSPAALGAIFAAFGVGGLLGAMSLGTLLGKLGYGRLLIFVYILAVVPIMAIPVVDGPPLVAGILFGVIHFIVGFGIVGSNIAEMTLRQLIVPQNILGRVNASFRFLIGGLVPIAALIAGLLGDGIGLRATLVVTAVGIPLSLVWLIASPIPRLRTVEDAERVAS</sequence>
<feature type="region of interest" description="Disordered" evidence="6">
    <location>
        <begin position="1"/>
        <end position="23"/>
    </location>
</feature>
<evidence type="ECO:0000259" key="8">
    <source>
        <dbReference type="PROSITE" id="PS50850"/>
    </source>
</evidence>
<keyword evidence="5 7" id="KW-0472">Membrane</keyword>
<comment type="subcellular location">
    <subcellularLocation>
        <location evidence="1">Cell membrane</location>
        <topology evidence="1">Multi-pass membrane protein</topology>
    </subcellularLocation>
</comment>
<evidence type="ECO:0000313" key="9">
    <source>
        <dbReference type="EMBL" id="MCM4083102.1"/>
    </source>
</evidence>
<dbReference type="CDD" id="cd06173">
    <property type="entry name" value="MFS_MefA_like"/>
    <property type="match status" value="1"/>
</dbReference>
<reference evidence="9 10" key="1">
    <citation type="submission" date="2022-06" db="EMBL/GenBank/DDBJ databases">
        <title>Actinoplanes abujensis sp. nov., isolated from Nigerian arid soil.</title>
        <authorList>
            <person name="Ding P."/>
        </authorList>
    </citation>
    <scope>NUCLEOTIDE SEQUENCE [LARGE SCALE GENOMIC DNA]</scope>
    <source>
        <strain evidence="10">TRM88002</strain>
    </source>
</reference>
<keyword evidence="10" id="KW-1185">Reference proteome</keyword>
<feature type="transmembrane region" description="Helical" evidence="7">
    <location>
        <begin position="248"/>
        <end position="271"/>
    </location>
</feature>
<dbReference type="PROSITE" id="PS50850">
    <property type="entry name" value="MFS"/>
    <property type="match status" value="1"/>
</dbReference>
<dbReference type="EMBL" id="JAMQOL010000054">
    <property type="protein sequence ID" value="MCM4083102.1"/>
    <property type="molecule type" value="Genomic_DNA"/>
</dbReference>
<evidence type="ECO:0000256" key="7">
    <source>
        <dbReference type="SAM" id="Phobius"/>
    </source>
</evidence>
<accession>A0ABT0YCA8</accession>
<evidence type="ECO:0000256" key="1">
    <source>
        <dbReference type="ARBA" id="ARBA00004651"/>
    </source>
</evidence>
<evidence type="ECO:0000256" key="6">
    <source>
        <dbReference type="SAM" id="MobiDB-lite"/>
    </source>
</evidence>
<keyword evidence="2" id="KW-1003">Cell membrane</keyword>
<feature type="transmembrane region" description="Helical" evidence="7">
    <location>
        <begin position="277"/>
        <end position="300"/>
    </location>
</feature>
<feature type="transmembrane region" description="Helical" evidence="7">
    <location>
        <begin position="123"/>
        <end position="143"/>
    </location>
</feature>
<protein>
    <submittedName>
        <fullName evidence="9">MFS transporter</fullName>
    </submittedName>
</protein>
<feature type="transmembrane region" description="Helical" evidence="7">
    <location>
        <begin position="33"/>
        <end position="59"/>
    </location>
</feature>
<dbReference type="Pfam" id="PF07690">
    <property type="entry name" value="MFS_1"/>
    <property type="match status" value="1"/>
</dbReference>
<evidence type="ECO:0000256" key="3">
    <source>
        <dbReference type="ARBA" id="ARBA00022692"/>
    </source>
</evidence>
<proteinExistence type="predicted"/>
<dbReference type="InterPro" id="IPR020846">
    <property type="entry name" value="MFS_dom"/>
</dbReference>
<feature type="transmembrane region" description="Helical" evidence="7">
    <location>
        <begin position="312"/>
        <end position="330"/>
    </location>
</feature>
<keyword evidence="4 7" id="KW-1133">Transmembrane helix</keyword>
<dbReference type="Proteomes" id="UP001523216">
    <property type="component" value="Unassembled WGS sequence"/>
</dbReference>
<feature type="transmembrane region" description="Helical" evidence="7">
    <location>
        <begin position="336"/>
        <end position="358"/>
    </location>
</feature>
<dbReference type="Gene3D" id="1.20.1250.20">
    <property type="entry name" value="MFS general substrate transporter like domains"/>
    <property type="match status" value="1"/>
</dbReference>
<evidence type="ECO:0000256" key="4">
    <source>
        <dbReference type="ARBA" id="ARBA00022989"/>
    </source>
</evidence>
<feature type="transmembrane region" description="Helical" evidence="7">
    <location>
        <begin position="95"/>
        <end position="117"/>
    </location>
</feature>
<gene>
    <name evidence="9" type="ORF">LXN57_36670</name>
</gene>
<dbReference type="InterPro" id="IPR036259">
    <property type="entry name" value="MFS_trans_sf"/>
</dbReference>
<dbReference type="PANTHER" id="PTHR23513">
    <property type="entry name" value="INTEGRAL MEMBRANE EFFLUX PROTEIN-RELATED"/>
    <property type="match status" value="1"/>
</dbReference>
<feature type="transmembrane region" description="Helical" evidence="7">
    <location>
        <begin position="379"/>
        <end position="397"/>
    </location>
</feature>
<evidence type="ECO:0000256" key="5">
    <source>
        <dbReference type="ARBA" id="ARBA00023136"/>
    </source>
</evidence>
<feature type="compositionally biased region" description="Basic and acidic residues" evidence="6">
    <location>
        <begin position="1"/>
        <end position="11"/>
    </location>
</feature>
<comment type="caution">
    <text evidence="9">The sequence shown here is derived from an EMBL/GenBank/DDBJ whole genome shotgun (WGS) entry which is preliminary data.</text>
</comment>
<name>A0ABT0YCA8_9ACTN</name>
<dbReference type="PANTHER" id="PTHR23513:SF6">
    <property type="entry name" value="MAJOR FACILITATOR SUPERFAMILY ASSOCIATED DOMAIN-CONTAINING PROTEIN"/>
    <property type="match status" value="1"/>
</dbReference>